<dbReference type="SUPFAM" id="SSF69318">
    <property type="entry name" value="Integrin alpha N-terminal domain"/>
    <property type="match status" value="1"/>
</dbReference>
<organism evidence="2 3">
    <name type="scientific">Rotaria socialis</name>
    <dbReference type="NCBI Taxonomy" id="392032"/>
    <lineage>
        <taxon>Eukaryota</taxon>
        <taxon>Metazoa</taxon>
        <taxon>Spiralia</taxon>
        <taxon>Gnathifera</taxon>
        <taxon>Rotifera</taxon>
        <taxon>Eurotatoria</taxon>
        <taxon>Bdelloidea</taxon>
        <taxon>Philodinida</taxon>
        <taxon>Philodinidae</taxon>
        <taxon>Rotaria</taxon>
    </lineage>
</organism>
<feature type="non-terminal residue" evidence="2">
    <location>
        <position position="1"/>
    </location>
</feature>
<proteinExistence type="predicted"/>
<dbReference type="InterPro" id="IPR028994">
    <property type="entry name" value="Integrin_alpha_N"/>
</dbReference>
<dbReference type="EMBL" id="CAJOBP010029696">
    <property type="protein sequence ID" value="CAF4649209.1"/>
    <property type="molecule type" value="Genomic_DNA"/>
</dbReference>
<evidence type="ECO:0000313" key="3">
    <source>
        <dbReference type="Proteomes" id="UP000663873"/>
    </source>
</evidence>
<name>A0A821F802_9BILA</name>
<evidence type="ECO:0000313" key="2">
    <source>
        <dbReference type="EMBL" id="CAF4649209.1"/>
    </source>
</evidence>
<gene>
    <name evidence="2" type="ORF">UJA718_LOCUS33609</name>
</gene>
<evidence type="ECO:0008006" key="4">
    <source>
        <dbReference type="Google" id="ProtNLM"/>
    </source>
</evidence>
<reference evidence="2" key="1">
    <citation type="submission" date="2021-02" db="EMBL/GenBank/DDBJ databases">
        <authorList>
            <person name="Nowell W R."/>
        </authorList>
    </citation>
    <scope>NUCLEOTIDE SEQUENCE</scope>
</reference>
<evidence type="ECO:0000256" key="1">
    <source>
        <dbReference type="ARBA" id="ARBA00022729"/>
    </source>
</evidence>
<dbReference type="AlphaFoldDB" id="A0A821F802"/>
<dbReference type="Gene3D" id="2.30.30.100">
    <property type="match status" value="3"/>
</dbReference>
<dbReference type="InterPro" id="IPR013517">
    <property type="entry name" value="FG-GAP"/>
</dbReference>
<dbReference type="Pfam" id="PF13517">
    <property type="entry name" value="FG-GAP_3"/>
    <property type="match status" value="1"/>
</dbReference>
<comment type="caution">
    <text evidence="2">The sequence shown here is derived from an EMBL/GenBank/DDBJ whole genome shotgun (WGS) entry which is preliminary data.</text>
</comment>
<dbReference type="PANTHER" id="PTHR46580:SF4">
    <property type="entry name" value="ATP_GTP-BINDING PROTEIN"/>
    <property type="match status" value="1"/>
</dbReference>
<keyword evidence="1" id="KW-0732">Signal</keyword>
<sequence length="232" mass="25062">SACDFVLASMVSYQTNSDSPNSIAVGDFNNDNRLDLGVTFYGVNNIAVLFGYGDGTFSKQTTFLTANNSQSIIFGDFNKDNRLDIVAINYGSNNVGIVLGNGNETFAHQTTLQTGTHPDENFVDQMTLTTGTNPDWIAVGDLNNDNQLGTVVTNELDNSMSVLLGYDNGTFADQLMLATGSNPHSVVVRDFNTDNRLDIAVANYDANTVGILFKILAIDVCFNLLSFLTHSV</sequence>
<dbReference type="Proteomes" id="UP000663873">
    <property type="component" value="Unassembled WGS sequence"/>
</dbReference>
<dbReference type="PANTHER" id="PTHR46580">
    <property type="entry name" value="SENSOR KINASE-RELATED"/>
    <property type="match status" value="1"/>
</dbReference>
<accession>A0A821F802</accession>
<protein>
    <recommendedName>
        <fullName evidence="4">VCBS repeat-containing protein</fullName>
    </recommendedName>
</protein>
<keyword evidence="3" id="KW-1185">Reference proteome</keyword>